<gene>
    <name evidence="2" type="ORF">UW74_C0049G0002</name>
</gene>
<evidence type="ECO:0000313" key="2">
    <source>
        <dbReference type="EMBL" id="KKT77093.1"/>
    </source>
</evidence>
<comment type="caution">
    <text evidence="2">The sequence shown here is derived from an EMBL/GenBank/DDBJ whole genome shotgun (WGS) entry which is preliminary data.</text>
</comment>
<keyword evidence="1" id="KW-0812">Transmembrane</keyword>
<feature type="transmembrane region" description="Helical" evidence="1">
    <location>
        <begin position="41"/>
        <end position="63"/>
    </location>
</feature>
<keyword evidence="1" id="KW-0472">Membrane</keyword>
<accession>A0A0G1K0P0</accession>
<sequence>MTKNKKLIGILSGSFLISIITLGFCYSPFGDVCASRTGEGMALLIIFLSAAIFVFSLILLTLGEEILRSWLRFVKYFIPIAFLIIIFSPRGDGGMGPGFGGFPDKETMTYWLTTIFSLVSIILIAVKSWRLGKN</sequence>
<reference evidence="2 3" key="1">
    <citation type="journal article" date="2015" name="Nature">
        <title>rRNA introns, odd ribosomes, and small enigmatic genomes across a large radiation of phyla.</title>
        <authorList>
            <person name="Brown C.T."/>
            <person name="Hug L.A."/>
            <person name="Thomas B.C."/>
            <person name="Sharon I."/>
            <person name="Castelle C.J."/>
            <person name="Singh A."/>
            <person name="Wilkins M.J."/>
            <person name="Williams K.H."/>
            <person name="Banfield J.F."/>
        </authorList>
    </citation>
    <scope>NUCLEOTIDE SEQUENCE [LARGE SCALE GENOMIC DNA]</scope>
</reference>
<evidence type="ECO:0000313" key="3">
    <source>
        <dbReference type="Proteomes" id="UP000034889"/>
    </source>
</evidence>
<keyword evidence="1" id="KW-1133">Transmembrane helix</keyword>
<dbReference type="EMBL" id="LCJM01000049">
    <property type="protein sequence ID" value="KKT77093.1"/>
    <property type="molecule type" value="Genomic_DNA"/>
</dbReference>
<evidence type="ECO:0000256" key="1">
    <source>
        <dbReference type="SAM" id="Phobius"/>
    </source>
</evidence>
<feature type="transmembrane region" description="Helical" evidence="1">
    <location>
        <begin position="70"/>
        <end position="88"/>
    </location>
</feature>
<proteinExistence type="predicted"/>
<dbReference type="Proteomes" id="UP000034889">
    <property type="component" value="Unassembled WGS sequence"/>
</dbReference>
<feature type="transmembrane region" description="Helical" evidence="1">
    <location>
        <begin position="7"/>
        <end position="29"/>
    </location>
</feature>
<organism evidence="2 3">
    <name type="scientific">Candidatus Giovannonibacteria bacterium GW2011_GWC2_44_8</name>
    <dbReference type="NCBI Taxonomy" id="1618657"/>
    <lineage>
        <taxon>Bacteria</taxon>
        <taxon>Candidatus Giovannoniibacteriota</taxon>
    </lineage>
</organism>
<feature type="transmembrane region" description="Helical" evidence="1">
    <location>
        <begin position="108"/>
        <end position="126"/>
    </location>
</feature>
<name>A0A0G1K0P0_9BACT</name>
<dbReference type="AlphaFoldDB" id="A0A0G1K0P0"/>
<protein>
    <submittedName>
        <fullName evidence="2">Uncharacterized protein</fullName>
    </submittedName>
</protein>